<evidence type="ECO:0000256" key="4">
    <source>
        <dbReference type="ARBA" id="ARBA00023315"/>
    </source>
</evidence>
<accession>A0A4Y7NIL3</accession>
<sequence>MADKADSKSEKQYNPENGCGEHCDGHHHSEDGAKLKDKKKKGKNAKGSSQQEDVGAALPAASLQDLKKAMEILSLTHPQGAVKTTEDAMAKQYEFWSTQPVPKINEEITVNEPIEKDKHLSEIRAEPYTLPPGFIWDTLPLDDPHILQELYQLLNENYVEDDDNMFRFDYSADFLLWALKPPGWQKEWHCGVRAEKSGKLLGFISAIPANIRIYDHTQKMVEINFLCVHKKLRSKRVAPVLIREITRRVNLKGIFQAVYTAGVVLPKPVSTCRYWHRSLNPKKLIEVKFSHLSRNMTMQRTLKLYRLPEETKTPGFRALESKDVIQAYQLLNKYLAKFHLAPSFDEEDFRHWFLPRPGIVDAFVVENDGIITDLVSYYTLPSTVMHHPVHKSLKAAYSFYNASSTTPWNQLMNDALITAKNTGFDVFNALDLMENKTFLEPLKFGIGDGNLHYYLYNWRCPDMPSSSVGLVLQ</sequence>
<dbReference type="FunFam" id="3.40.630.170:FF:000001">
    <property type="entry name" value="Glycylpeptide N-tetradecanoyltransferase"/>
    <property type="match status" value="1"/>
</dbReference>
<feature type="domain" description="Glycylpeptide N-tetradecanoyltransferase C-terminal" evidence="9">
    <location>
        <begin position="286"/>
        <end position="464"/>
    </location>
</feature>
<dbReference type="EMBL" id="LR023363">
    <property type="protein sequence ID" value="SVE92982.1"/>
    <property type="molecule type" value="mRNA"/>
</dbReference>
<dbReference type="AlphaFoldDB" id="A0A4Y7NIL3"/>
<dbReference type="InterPro" id="IPR000903">
    <property type="entry name" value="NMT"/>
</dbReference>
<dbReference type="PROSITE" id="PS00976">
    <property type="entry name" value="NMT_2"/>
    <property type="match status" value="1"/>
</dbReference>
<comment type="catalytic activity">
    <reaction evidence="5">
        <text>N-terminal glycyl-[protein] + tetradecanoyl-CoA = N-tetradecanoylglycyl-[protein] + CoA + H(+)</text>
        <dbReference type="Rhea" id="RHEA:15521"/>
        <dbReference type="Rhea" id="RHEA-COMP:12666"/>
        <dbReference type="Rhea" id="RHEA-COMP:12667"/>
        <dbReference type="ChEBI" id="CHEBI:15378"/>
        <dbReference type="ChEBI" id="CHEBI:57287"/>
        <dbReference type="ChEBI" id="CHEBI:57385"/>
        <dbReference type="ChEBI" id="CHEBI:64723"/>
        <dbReference type="ChEBI" id="CHEBI:133050"/>
        <dbReference type="EC" id="2.3.1.97"/>
    </reaction>
</comment>
<evidence type="ECO:0000256" key="6">
    <source>
        <dbReference type="RuleBase" id="RU004178"/>
    </source>
</evidence>
<evidence type="ECO:0000256" key="2">
    <source>
        <dbReference type="ARBA" id="ARBA00012923"/>
    </source>
</evidence>
<dbReference type="SUPFAM" id="SSF55729">
    <property type="entry name" value="Acyl-CoA N-acyltransferases (Nat)"/>
    <property type="match status" value="2"/>
</dbReference>
<comment type="function">
    <text evidence="5">Adds a myristoyl group to the N-terminal glycine residue of certain cellular proteins.</text>
</comment>
<comment type="similarity">
    <text evidence="1 6">Belongs to the NMT family.</text>
</comment>
<dbReference type="PANTHER" id="PTHR11377">
    <property type="entry name" value="N-MYRISTOYL TRANSFERASE"/>
    <property type="match status" value="1"/>
</dbReference>
<feature type="domain" description="Glycylpeptide N-tetradecanoyltransferase N-terminal" evidence="8">
    <location>
        <begin position="113"/>
        <end position="272"/>
    </location>
</feature>
<evidence type="ECO:0000256" key="5">
    <source>
        <dbReference type="RuleBase" id="RU000586"/>
    </source>
</evidence>
<evidence type="ECO:0000256" key="1">
    <source>
        <dbReference type="ARBA" id="ARBA00009469"/>
    </source>
</evidence>
<dbReference type="PIRSF" id="PIRSF015892">
    <property type="entry name" value="N-myristl_transf"/>
    <property type="match status" value="1"/>
</dbReference>
<evidence type="ECO:0000313" key="10">
    <source>
        <dbReference type="EMBL" id="SVE92982.1"/>
    </source>
</evidence>
<dbReference type="Gene3D" id="3.40.630.170">
    <property type="match status" value="1"/>
</dbReference>
<reference evidence="10" key="1">
    <citation type="submission" date="2018-08" db="EMBL/GenBank/DDBJ databases">
        <authorList>
            <person name="Cornetti L."/>
        </authorList>
    </citation>
    <scope>NUCLEOTIDE SEQUENCE</scope>
    <source>
        <strain evidence="10">DE-FRO-2-1</strain>
    </source>
</reference>
<feature type="compositionally biased region" description="Basic and acidic residues" evidence="7">
    <location>
        <begin position="1"/>
        <end position="35"/>
    </location>
</feature>
<feature type="region of interest" description="Disordered" evidence="7">
    <location>
        <begin position="1"/>
        <end position="57"/>
    </location>
</feature>
<name>A0A4Y7NIL3_9CRUS</name>
<evidence type="ECO:0000256" key="7">
    <source>
        <dbReference type="SAM" id="MobiDB-lite"/>
    </source>
</evidence>
<dbReference type="PANTHER" id="PTHR11377:SF5">
    <property type="entry name" value="GLYCYLPEPTIDE N-TETRADECANOYLTRANSFERASE"/>
    <property type="match status" value="1"/>
</dbReference>
<evidence type="ECO:0000259" key="8">
    <source>
        <dbReference type="Pfam" id="PF01233"/>
    </source>
</evidence>
<dbReference type="CDD" id="cd04301">
    <property type="entry name" value="NAT_SF"/>
    <property type="match status" value="1"/>
</dbReference>
<dbReference type="InterPro" id="IPR022677">
    <property type="entry name" value="NMT_C"/>
</dbReference>
<evidence type="ECO:0000259" key="9">
    <source>
        <dbReference type="Pfam" id="PF02799"/>
    </source>
</evidence>
<organism evidence="10">
    <name type="scientific">Moina brachiata</name>
    <dbReference type="NCBI Taxonomy" id="675436"/>
    <lineage>
        <taxon>Eukaryota</taxon>
        <taxon>Metazoa</taxon>
        <taxon>Ecdysozoa</taxon>
        <taxon>Arthropoda</taxon>
        <taxon>Crustacea</taxon>
        <taxon>Branchiopoda</taxon>
        <taxon>Diplostraca</taxon>
        <taxon>Cladocera</taxon>
        <taxon>Anomopoda</taxon>
        <taxon>Moinidae</taxon>
        <taxon>Moina</taxon>
    </lineage>
</organism>
<dbReference type="InterPro" id="IPR022676">
    <property type="entry name" value="NMT_N"/>
</dbReference>
<dbReference type="InterPro" id="IPR016181">
    <property type="entry name" value="Acyl_CoA_acyltransferase"/>
</dbReference>
<dbReference type="Pfam" id="PF02799">
    <property type="entry name" value="NMT_C"/>
    <property type="match status" value="1"/>
</dbReference>
<dbReference type="PROSITE" id="PS00975">
    <property type="entry name" value="NMT_1"/>
    <property type="match status" value="1"/>
</dbReference>
<evidence type="ECO:0000256" key="3">
    <source>
        <dbReference type="ARBA" id="ARBA00022679"/>
    </source>
</evidence>
<dbReference type="EC" id="2.3.1.97" evidence="2 5"/>
<dbReference type="Pfam" id="PF01233">
    <property type="entry name" value="NMT"/>
    <property type="match status" value="1"/>
</dbReference>
<dbReference type="GO" id="GO:0005737">
    <property type="term" value="C:cytoplasm"/>
    <property type="evidence" value="ECO:0007669"/>
    <property type="project" value="TreeGrafter"/>
</dbReference>
<dbReference type="GO" id="GO:0004379">
    <property type="term" value="F:glycylpeptide N-tetradecanoyltransferase activity"/>
    <property type="evidence" value="ECO:0007669"/>
    <property type="project" value="UniProtKB-EC"/>
</dbReference>
<gene>
    <name evidence="10" type="primary">EOG090X055U</name>
</gene>
<dbReference type="InterPro" id="IPR022678">
    <property type="entry name" value="NMT_CS"/>
</dbReference>
<protein>
    <recommendedName>
        <fullName evidence="2 5">Glycylpeptide N-tetradecanoyltransferase</fullName>
        <ecNumber evidence="2 5">2.3.1.97</ecNumber>
    </recommendedName>
</protein>
<proteinExistence type="evidence at transcript level"/>
<keyword evidence="4 5" id="KW-0012">Acyltransferase</keyword>
<keyword evidence="3 5" id="KW-0808">Transferase</keyword>